<keyword evidence="3" id="KW-0653">Protein transport</keyword>
<dbReference type="InterPro" id="IPR016159">
    <property type="entry name" value="Cullin_repeat-like_dom_sf"/>
</dbReference>
<reference evidence="6 7" key="1">
    <citation type="journal article" date="2013" name="BMC Genomics">
        <title>The miniature genome of a carnivorous plant Genlisea aurea contains a low number of genes and short non-coding sequences.</title>
        <authorList>
            <person name="Leushkin E.V."/>
            <person name="Sutormin R.A."/>
            <person name="Nabieva E.R."/>
            <person name="Penin A.A."/>
            <person name="Kondrashov A.S."/>
            <person name="Logacheva M.D."/>
        </authorList>
    </citation>
    <scope>NUCLEOTIDE SEQUENCE [LARGE SCALE GENOMIC DNA]</scope>
</reference>
<dbReference type="SUPFAM" id="SSF74788">
    <property type="entry name" value="Cullin repeat-like"/>
    <property type="match status" value="1"/>
</dbReference>
<proteinExistence type="inferred from homology"/>
<evidence type="ECO:0000259" key="5">
    <source>
        <dbReference type="Pfam" id="PF03081"/>
    </source>
</evidence>
<organism evidence="6 7">
    <name type="scientific">Genlisea aurea</name>
    <dbReference type="NCBI Taxonomy" id="192259"/>
    <lineage>
        <taxon>Eukaryota</taxon>
        <taxon>Viridiplantae</taxon>
        <taxon>Streptophyta</taxon>
        <taxon>Embryophyta</taxon>
        <taxon>Tracheophyta</taxon>
        <taxon>Spermatophyta</taxon>
        <taxon>Magnoliopsida</taxon>
        <taxon>eudicotyledons</taxon>
        <taxon>Gunneridae</taxon>
        <taxon>Pentapetalae</taxon>
        <taxon>asterids</taxon>
        <taxon>lamiids</taxon>
        <taxon>Lamiales</taxon>
        <taxon>Lentibulariaceae</taxon>
        <taxon>Genlisea</taxon>
    </lineage>
</organism>
<evidence type="ECO:0000313" key="7">
    <source>
        <dbReference type="Proteomes" id="UP000015453"/>
    </source>
</evidence>
<feature type="domain" description="Exocyst complex subunit Exo70 C-terminal" evidence="5">
    <location>
        <begin position="239"/>
        <end position="595"/>
    </location>
</feature>
<dbReference type="GO" id="GO:0006887">
    <property type="term" value="P:exocytosis"/>
    <property type="evidence" value="ECO:0007669"/>
    <property type="project" value="UniProtKB-KW"/>
</dbReference>
<dbReference type="EMBL" id="AUSU01008267">
    <property type="protein sequence ID" value="EPS59557.1"/>
    <property type="molecule type" value="Genomic_DNA"/>
</dbReference>
<dbReference type="Gene3D" id="1.20.1280.170">
    <property type="entry name" value="Exocyst complex component Exo70"/>
    <property type="match status" value="1"/>
</dbReference>
<dbReference type="Proteomes" id="UP000015453">
    <property type="component" value="Unassembled WGS sequence"/>
</dbReference>
<evidence type="ECO:0000256" key="3">
    <source>
        <dbReference type="RuleBase" id="RU365026"/>
    </source>
</evidence>
<dbReference type="Pfam" id="PF03081">
    <property type="entry name" value="Exo70_C"/>
    <property type="match status" value="1"/>
</dbReference>
<keyword evidence="3" id="KW-0268">Exocytosis</keyword>
<protein>
    <recommendedName>
        <fullName evidence="3">Exocyst subunit Exo70 family protein</fullName>
    </recommendedName>
</protein>
<keyword evidence="2 3" id="KW-0813">Transport</keyword>
<dbReference type="AlphaFoldDB" id="S8DJ92"/>
<gene>
    <name evidence="6" type="ORF">M569_15248</name>
</gene>
<dbReference type="GO" id="GO:0000145">
    <property type="term" value="C:exocyst"/>
    <property type="evidence" value="ECO:0007669"/>
    <property type="project" value="InterPro"/>
</dbReference>
<evidence type="ECO:0000313" key="6">
    <source>
        <dbReference type="EMBL" id="EPS59557.1"/>
    </source>
</evidence>
<dbReference type="InterPro" id="IPR046364">
    <property type="entry name" value="Exo70_C"/>
</dbReference>
<dbReference type="GO" id="GO:0015031">
    <property type="term" value="P:protein transport"/>
    <property type="evidence" value="ECO:0007669"/>
    <property type="project" value="UniProtKB-KW"/>
</dbReference>
<comment type="caution">
    <text evidence="6">The sequence shown here is derived from an EMBL/GenBank/DDBJ whole genome shotgun (WGS) entry which is preliminary data.</text>
</comment>
<dbReference type="Pfam" id="PF20669">
    <property type="entry name" value="Exo70_N"/>
    <property type="match status" value="1"/>
</dbReference>
<sequence>MKGICLLRGRVSSPPHHPRAPPQSPVLHRNTNRSETVTAEEIDSAESVILKWQLDAHKHEKFSSLFAGGREDAKRFLHAVSSLHTAMRVCLKQKSSSDELHRCQKLMQIAIKRLEKEFYVTLSANRKKLDSESVSLSLSNRSSLATPGSSDSDSIEDEITAEEIGVKTPKSGPESVAMEDLRSIAECMIECGYGSECVKIYKLLRKSIVDEAMHFLEIERTSPSEMQQMEWNVLDAKIKTWLRAMKTAIGILFHGEKILCDAVFASSETLAASCFADICRDAAVDMFSFAGNFGKSRKILTPEKLFRALDLYQAITDSWPEIESIFWHESSSPVKAEAGAALGKLGEAAKLMIAQFETAIQKDSSKTPPGGGVHPLTRYVMNFLTFLGDYSGSVSEILADWPLNKDINLPASFFSSSPSAVDPSAAVITACLAWFILVLLCKLDGKGTLYKNAALSYLFLGNNLNYVVSKVKGSNLRLLLGPDWIRKNRIKANRYLSSYERMGWTKVISTLPDDPTAEIPPHQAVEHFKQFNRCFEEARKTQVSWVIPDIEARDRVRSSLGKEIVCFYRIFYQKQRIDDEKTVRYTPDELEIYFSHELFNTASSGRGG</sequence>
<evidence type="ECO:0000256" key="2">
    <source>
        <dbReference type="ARBA" id="ARBA00022448"/>
    </source>
</evidence>
<dbReference type="PANTHER" id="PTHR12542:SF17">
    <property type="entry name" value="EXOCYST SUBUNIT EXO70 FAMILY PROTEIN"/>
    <property type="match status" value="1"/>
</dbReference>
<accession>S8DJ92</accession>
<name>S8DJ92_9LAMI</name>
<comment type="similarity">
    <text evidence="1 3">Belongs to the EXO70 family.</text>
</comment>
<keyword evidence="7" id="KW-1185">Reference proteome</keyword>
<feature type="region of interest" description="Disordered" evidence="4">
    <location>
        <begin position="8"/>
        <end position="29"/>
    </location>
</feature>
<dbReference type="InterPro" id="IPR004140">
    <property type="entry name" value="Exo70"/>
</dbReference>
<evidence type="ECO:0000256" key="1">
    <source>
        <dbReference type="ARBA" id="ARBA00006756"/>
    </source>
</evidence>
<comment type="function">
    <text evidence="3">Component of the exocyst complex.</text>
</comment>
<evidence type="ECO:0000256" key="4">
    <source>
        <dbReference type="SAM" id="MobiDB-lite"/>
    </source>
</evidence>
<dbReference type="GO" id="GO:0005546">
    <property type="term" value="F:phosphatidylinositol-4,5-bisphosphate binding"/>
    <property type="evidence" value="ECO:0007669"/>
    <property type="project" value="InterPro"/>
</dbReference>
<dbReference type="PANTHER" id="PTHR12542">
    <property type="entry name" value="EXOCYST COMPLEX PROTEIN EXO70"/>
    <property type="match status" value="1"/>
</dbReference>
<dbReference type="OrthoDB" id="1922221at2759"/>